<dbReference type="EMBL" id="JBFTWV010000078">
    <property type="protein sequence ID" value="KAL2788525.1"/>
    <property type="molecule type" value="Genomic_DNA"/>
</dbReference>
<feature type="region of interest" description="Disordered" evidence="1">
    <location>
        <begin position="1"/>
        <end position="79"/>
    </location>
</feature>
<evidence type="ECO:0000313" key="2">
    <source>
        <dbReference type="EMBL" id="KAL2788525.1"/>
    </source>
</evidence>
<accession>A0ABR4FZ27</accession>
<evidence type="ECO:0000313" key="3">
    <source>
        <dbReference type="Proteomes" id="UP001610563"/>
    </source>
</evidence>
<name>A0ABR4FZ27_9EURO</name>
<feature type="compositionally biased region" description="Basic and acidic residues" evidence="1">
    <location>
        <begin position="30"/>
        <end position="40"/>
    </location>
</feature>
<dbReference type="PANTHER" id="PTHR40462:SF1">
    <property type="entry name" value="EXPRESSED PROTEIN"/>
    <property type="match status" value="1"/>
</dbReference>
<evidence type="ECO:0000256" key="1">
    <source>
        <dbReference type="SAM" id="MobiDB-lite"/>
    </source>
</evidence>
<comment type="caution">
    <text evidence="2">The sequence shown here is derived from an EMBL/GenBank/DDBJ whole genome shotgun (WGS) entry which is preliminary data.</text>
</comment>
<gene>
    <name evidence="2" type="ORF">BJX66DRAFT_340199</name>
</gene>
<reference evidence="2 3" key="1">
    <citation type="submission" date="2024-07" db="EMBL/GenBank/DDBJ databases">
        <title>Section-level genome sequencing and comparative genomics of Aspergillus sections Usti and Cavernicolus.</title>
        <authorList>
            <consortium name="Lawrence Berkeley National Laboratory"/>
            <person name="Nybo J.L."/>
            <person name="Vesth T.C."/>
            <person name="Theobald S."/>
            <person name="Frisvad J.C."/>
            <person name="Larsen T.O."/>
            <person name="Kjaerboelling I."/>
            <person name="Rothschild-Mancinelli K."/>
            <person name="Lyhne E.K."/>
            <person name="Kogle M.E."/>
            <person name="Barry K."/>
            <person name="Clum A."/>
            <person name="Na H."/>
            <person name="Ledsgaard L."/>
            <person name="Lin J."/>
            <person name="Lipzen A."/>
            <person name="Kuo A."/>
            <person name="Riley R."/>
            <person name="Mondo S."/>
            <person name="Labutti K."/>
            <person name="Haridas S."/>
            <person name="Pangalinan J."/>
            <person name="Salamov A.A."/>
            <person name="Simmons B.A."/>
            <person name="Magnuson J.K."/>
            <person name="Chen J."/>
            <person name="Drula E."/>
            <person name="Henrissat B."/>
            <person name="Wiebenga A."/>
            <person name="Lubbers R.J."/>
            <person name="Gomes A.C."/>
            <person name="Makela M.R."/>
            <person name="Stajich J."/>
            <person name="Grigoriev I.V."/>
            <person name="Mortensen U.H."/>
            <person name="De Vries R.P."/>
            <person name="Baker S.E."/>
            <person name="Andersen M.R."/>
        </authorList>
    </citation>
    <scope>NUCLEOTIDE SEQUENCE [LARGE SCALE GENOMIC DNA]</scope>
    <source>
        <strain evidence="2 3">CBS 209.92</strain>
    </source>
</reference>
<organism evidence="2 3">
    <name type="scientific">Aspergillus keveii</name>
    <dbReference type="NCBI Taxonomy" id="714993"/>
    <lineage>
        <taxon>Eukaryota</taxon>
        <taxon>Fungi</taxon>
        <taxon>Dikarya</taxon>
        <taxon>Ascomycota</taxon>
        <taxon>Pezizomycotina</taxon>
        <taxon>Eurotiomycetes</taxon>
        <taxon>Eurotiomycetidae</taxon>
        <taxon>Eurotiales</taxon>
        <taxon>Aspergillaceae</taxon>
        <taxon>Aspergillus</taxon>
        <taxon>Aspergillus subgen. Nidulantes</taxon>
    </lineage>
</organism>
<protein>
    <submittedName>
        <fullName evidence="2">Uncharacterized protein</fullName>
    </submittedName>
</protein>
<keyword evidence="3" id="KW-1185">Reference proteome</keyword>
<dbReference type="PANTHER" id="PTHR40462">
    <property type="entry name" value="CHROMOSOME 1, WHOLE GENOME SHOTGUN SEQUENCE"/>
    <property type="match status" value="1"/>
</dbReference>
<dbReference type="Proteomes" id="UP001610563">
    <property type="component" value="Unassembled WGS sequence"/>
</dbReference>
<proteinExistence type="predicted"/>
<feature type="compositionally biased region" description="Basic and acidic residues" evidence="1">
    <location>
        <begin position="48"/>
        <end position="68"/>
    </location>
</feature>
<sequence length="79" mass="8632">MNNFAQFGSNLADKQEGGGQTGSSGGQTDYLDKGLNDAEQRVGGQYYNEEKMKKPNKKVTDKIKDVFHGKTGHNMPGTH</sequence>